<feature type="transmembrane region" description="Helical" evidence="8">
    <location>
        <begin position="175"/>
        <end position="194"/>
    </location>
</feature>
<keyword evidence="7 8" id="KW-0472">Membrane</keyword>
<dbReference type="EMBL" id="NJGV01000001">
    <property type="protein sequence ID" value="OWY36633.1"/>
    <property type="molecule type" value="Genomic_DNA"/>
</dbReference>
<dbReference type="InterPro" id="IPR052017">
    <property type="entry name" value="TSUP"/>
</dbReference>
<dbReference type="PANTHER" id="PTHR30269">
    <property type="entry name" value="TRANSMEMBRANE PROTEIN YFCA"/>
    <property type="match status" value="1"/>
</dbReference>
<evidence type="ECO:0000256" key="8">
    <source>
        <dbReference type="RuleBase" id="RU363041"/>
    </source>
</evidence>
<comment type="similarity">
    <text evidence="2 8">Belongs to the 4-toluene sulfonate uptake permease (TSUP) (TC 2.A.102) family.</text>
</comment>
<feature type="transmembrane region" description="Helical" evidence="8">
    <location>
        <begin position="233"/>
        <end position="251"/>
    </location>
</feature>
<dbReference type="Pfam" id="PF01925">
    <property type="entry name" value="TauE"/>
    <property type="match status" value="1"/>
</dbReference>
<feature type="transmembrane region" description="Helical" evidence="8">
    <location>
        <begin position="107"/>
        <end position="127"/>
    </location>
</feature>
<keyword evidence="3" id="KW-0813">Transport</keyword>
<feature type="transmembrane region" description="Helical" evidence="8">
    <location>
        <begin position="200"/>
        <end position="221"/>
    </location>
</feature>
<evidence type="ECO:0000256" key="3">
    <source>
        <dbReference type="ARBA" id="ARBA00022448"/>
    </source>
</evidence>
<feature type="transmembrane region" description="Helical" evidence="8">
    <location>
        <begin position="12"/>
        <end position="32"/>
    </location>
</feature>
<reference evidence="9 10" key="1">
    <citation type="journal article" date="2010" name="Int. J. Syst. Evol. Microbiol.">
        <title>Reclassification of Herbaspirillum putei as a later heterotypic synonym of Herbaspirillum huttiense, with the description of H. huttiense subsp. huttiense subsp. nov. and H. huttiense subsp. putei subsp. nov., comb. nov., and description of Herbaspirillum aquaticum sp. nov.</title>
        <authorList>
            <person name="Dobritsa A.P."/>
            <person name="Reddy M.C."/>
            <person name="Samadpour M."/>
        </authorList>
    </citation>
    <scope>NUCLEOTIDE SEQUENCE [LARGE SCALE GENOMIC DNA]</scope>
    <source>
        <strain evidence="9 10">IEH 4430</strain>
    </source>
</reference>
<evidence type="ECO:0000256" key="1">
    <source>
        <dbReference type="ARBA" id="ARBA00004651"/>
    </source>
</evidence>
<evidence type="ECO:0000256" key="7">
    <source>
        <dbReference type="ARBA" id="ARBA00023136"/>
    </source>
</evidence>
<sequence>MPSLLSLVDMNATVLAVSLAVFLLAGFVKGVIGLGLPTVAVGLLSLVMPPVQAAALLIVPSMVTNGWQLATGGAFLMLAKRLWALLAGVVVGTLAGAGFMRADGGRHAIVVLGVALMLYALAGLAAWTPTVQPRHERWWSPVIGLMTGLVTAATGVFVIPVVPYLQALGLPRDQLIQALGLSFTVSTVALAVNLGQGGAFSAGVGWVSLIVLVPALLGMALGTRVRGRVRAATFRRCFFIGLLLLGLHLAWHLPDLLEAGR</sequence>
<proteinExistence type="inferred from homology"/>
<dbReference type="GO" id="GO:0005886">
    <property type="term" value="C:plasma membrane"/>
    <property type="evidence" value="ECO:0007669"/>
    <property type="project" value="UniProtKB-SubCell"/>
</dbReference>
<comment type="caution">
    <text evidence="9">The sequence shown here is derived from an EMBL/GenBank/DDBJ whole genome shotgun (WGS) entry which is preliminary data.</text>
</comment>
<dbReference type="Proteomes" id="UP000214747">
    <property type="component" value="Unassembled WGS sequence"/>
</dbReference>
<accession>A0A225T069</accession>
<dbReference type="PANTHER" id="PTHR30269:SF32">
    <property type="entry name" value="MEMBRANE TRANSPORTER PROTEIN-RELATED"/>
    <property type="match status" value="1"/>
</dbReference>
<evidence type="ECO:0000256" key="6">
    <source>
        <dbReference type="ARBA" id="ARBA00022989"/>
    </source>
</evidence>
<organism evidence="9 10">
    <name type="scientific">Herbaspirillum aquaticum</name>
    <dbReference type="NCBI Taxonomy" id="568783"/>
    <lineage>
        <taxon>Bacteria</taxon>
        <taxon>Pseudomonadati</taxon>
        <taxon>Pseudomonadota</taxon>
        <taxon>Betaproteobacteria</taxon>
        <taxon>Burkholderiales</taxon>
        <taxon>Oxalobacteraceae</taxon>
        <taxon>Herbaspirillum</taxon>
    </lineage>
</organism>
<keyword evidence="6 8" id="KW-1133">Transmembrane helix</keyword>
<evidence type="ECO:0000256" key="4">
    <source>
        <dbReference type="ARBA" id="ARBA00022475"/>
    </source>
</evidence>
<keyword evidence="5 8" id="KW-0812">Transmembrane</keyword>
<feature type="transmembrane region" description="Helical" evidence="8">
    <location>
        <begin position="39"/>
        <end position="62"/>
    </location>
</feature>
<keyword evidence="10" id="KW-1185">Reference proteome</keyword>
<dbReference type="InterPro" id="IPR002781">
    <property type="entry name" value="TM_pro_TauE-like"/>
</dbReference>
<dbReference type="RefSeq" id="WP_088753336.1">
    <property type="nucleotide sequence ID" value="NZ_NJGV01000001.1"/>
</dbReference>
<evidence type="ECO:0000256" key="2">
    <source>
        <dbReference type="ARBA" id="ARBA00009142"/>
    </source>
</evidence>
<feature type="transmembrane region" description="Helical" evidence="8">
    <location>
        <begin position="82"/>
        <end position="100"/>
    </location>
</feature>
<feature type="transmembrane region" description="Helical" evidence="8">
    <location>
        <begin position="139"/>
        <end position="163"/>
    </location>
</feature>
<evidence type="ECO:0000256" key="5">
    <source>
        <dbReference type="ARBA" id="ARBA00022692"/>
    </source>
</evidence>
<gene>
    <name evidence="9" type="ORF">CEJ45_00610</name>
</gene>
<keyword evidence="4 8" id="KW-1003">Cell membrane</keyword>
<evidence type="ECO:0000313" key="10">
    <source>
        <dbReference type="Proteomes" id="UP000214747"/>
    </source>
</evidence>
<name>A0A225T069_9BURK</name>
<dbReference type="AlphaFoldDB" id="A0A225T069"/>
<evidence type="ECO:0000313" key="9">
    <source>
        <dbReference type="EMBL" id="OWY36633.1"/>
    </source>
</evidence>
<comment type="subcellular location">
    <subcellularLocation>
        <location evidence="1 8">Cell membrane</location>
        <topology evidence="1 8">Multi-pass membrane protein</topology>
    </subcellularLocation>
</comment>
<protein>
    <recommendedName>
        <fullName evidence="8">Probable membrane transporter protein</fullName>
    </recommendedName>
</protein>